<feature type="transmembrane region" description="Helical" evidence="1">
    <location>
        <begin position="60"/>
        <end position="80"/>
    </location>
</feature>
<dbReference type="EMBL" id="LXQA010045828">
    <property type="protein sequence ID" value="MCI01320.1"/>
    <property type="molecule type" value="Genomic_DNA"/>
</dbReference>
<feature type="non-terminal residue" evidence="2">
    <location>
        <position position="1"/>
    </location>
</feature>
<evidence type="ECO:0000313" key="2">
    <source>
        <dbReference type="EMBL" id="MCI01320.1"/>
    </source>
</evidence>
<protein>
    <submittedName>
        <fullName evidence="2">Uncharacterized protein</fullName>
    </submittedName>
</protein>
<keyword evidence="3" id="KW-1185">Reference proteome</keyword>
<keyword evidence="1" id="KW-0812">Transmembrane</keyword>
<organism evidence="2 3">
    <name type="scientific">Trifolium medium</name>
    <dbReference type="NCBI Taxonomy" id="97028"/>
    <lineage>
        <taxon>Eukaryota</taxon>
        <taxon>Viridiplantae</taxon>
        <taxon>Streptophyta</taxon>
        <taxon>Embryophyta</taxon>
        <taxon>Tracheophyta</taxon>
        <taxon>Spermatophyta</taxon>
        <taxon>Magnoliopsida</taxon>
        <taxon>eudicotyledons</taxon>
        <taxon>Gunneridae</taxon>
        <taxon>Pentapetalae</taxon>
        <taxon>rosids</taxon>
        <taxon>fabids</taxon>
        <taxon>Fabales</taxon>
        <taxon>Fabaceae</taxon>
        <taxon>Papilionoideae</taxon>
        <taxon>50 kb inversion clade</taxon>
        <taxon>NPAAA clade</taxon>
        <taxon>Hologalegina</taxon>
        <taxon>IRL clade</taxon>
        <taxon>Trifolieae</taxon>
        <taxon>Trifolium</taxon>
    </lineage>
</organism>
<evidence type="ECO:0000313" key="3">
    <source>
        <dbReference type="Proteomes" id="UP000265520"/>
    </source>
</evidence>
<proteinExistence type="predicted"/>
<dbReference type="AlphaFoldDB" id="A0A392NQ26"/>
<gene>
    <name evidence="2" type="ORF">A2U01_0022345</name>
</gene>
<sequence length="81" mass="8493">RGLGIYVVDSGAIACNSETAYWSWWPLRRLRPAYEALSTVAFIAAANGSAIAAGCGPNPVSVLILCFLVLASVALLCSLFC</sequence>
<accession>A0A392NQ26</accession>
<keyword evidence="1" id="KW-1133">Transmembrane helix</keyword>
<dbReference type="Proteomes" id="UP000265520">
    <property type="component" value="Unassembled WGS sequence"/>
</dbReference>
<name>A0A392NQ26_9FABA</name>
<comment type="caution">
    <text evidence="2">The sequence shown here is derived from an EMBL/GenBank/DDBJ whole genome shotgun (WGS) entry which is preliminary data.</text>
</comment>
<reference evidence="2 3" key="1">
    <citation type="journal article" date="2018" name="Front. Plant Sci.">
        <title>Red Clover (Trifolium pratense) and Zigzag Clover (T. medium) - A Picture of Genomic Similarities and Differences.</title>
        <authorList>
            <person name="Dluhosova J."/>
            <person name="Istvanek J."/>
            <person name="Nedelnik J."/>
            <person name="Repkova J."/>
        </authorList>
    </citation>
    <scope>NUCLEOTIDE SEQUENCE [LARGE SCALE GENOMIC DNA]</scope>
    <source>
        <strain evidence="3">cv. 10/8</strain>
        <tissue evidence="2">Leaf</tissue>
    </source>
</reference>
<evidence type="ECO:0000256" key="1">
    <source>
        <dbReference type="SAM" id="Phobius"/>
    </source>
</evidence>
<keyword evidence="1" id="KW-0472">Membrane</keyword>